<evidence type="ECO:0000313" key="1">
    <source>
        <dbReference type="EMBL" id="MBD2767009.1"/>
    </source>
</evidence>
<gene>
    <name evidence="1" type="ORF">IC235_03765</name>
</gene>
<protein>
    <submittedName>
        <fullName evidence="1">Uncharacterized protein</fullName>
    </submittedName>
</protein>
<organism evidence="1 2">
    <name type="scientific">Hymenobacter montanus</name>
    <dbReference type="NCBI Taxonomy" id="2771359"/>
    <lineage>
        <taxon>Bacteria</taxon>
        <taxon>Pseudomonadati</taxon>
        <taxon>Bacteroidota</taxon>
        <taxon>Cytophagia</taxon>
        <taxon>Cytophagales</taxon>
        <taxon>Hymenobacteraceae</taxon>
        <taxon>Hymenobacter</taxon>
    </lineage>
</organism>
<dbReference type="EMBL" id="JACXAD010000003">
    <property type="protein sequence ID" value="MBD2767009.1"/>
    <property type="molecule type" value="Genomic_DNA"/>
</dbReference>
<name>A0A927BBB1_9BACT</name>
<evidence type="ECO:0000313" key="2">
    <source>
        <dbReference type="Proteomes" id="UP000612233"/>
    </source>
</evidence>
<reference evidence="1" key="1">
    <citation type="submission" date="2020-09" db="EMBL/GenBank/DDBJ databases">
        <authorList>
            <person name="Kim M.K."/>
        </authorList>
    </citation>
    <scope>NUCLEOTIDE SEQUENCE</scope>
    <source>
        <strain evidence="1">BT664</strain>
    </source>
</reference>
<accession>A0A927BBB1</accession>
<dbReference type="AlphaFoldDB" id="A0A927BBB1"/>
<proteinExistence type="predicted"/>
<dbReference type="Proteomes" id="UP000612233">
    <property type="component" value="Unassembled WGS sequence"/>
</dbReference>
<dbReference type="RefSeq" id="WP_191003837.1">
    <property type="nucleotide sequence ID" value="NZ_JACXAD010000003.1"/>
</dbReference>
<comment type="caution">
    <text evidence="1">The sequence shown here is derived from an EMBL/GenBank/DDBJ whole genome shotgun (WGS) entry which is preliminary data.</text>
</comment>
<sequence length="192" mass="20227">MPWVLFAKAQDAQHSGDAVGAIRALNQVLETPGLESRQYLQAWHFLRALGQQPAAAEAKRVFGVVLEVALDGGLDLLAAYEDNSARYFNYSGAAVVWEGGTDLENSPIQALLAAARPVAVAIGPWEEARLPAPAAGLARINILTPSGLHFGQAPFATLFQDPMGGPVLLRGQELMQALMDLAPPDAGSTSAS</sequence>
<keyword evidence="2" id="KW-1185">Reference proteome</keyword>